<proteinExistence type="predicted"/>
<dbReference type="AlphaFoldDB" id="A0A0S4QT38"/>
<feature type="domain" description="HTH cro/C1-type" evidence="1">
    <location>
        <begin position="34"/>
        <end position="81"/>
    </location>
</feature>
<evidence type="ECO:0000313" key="2">
    <source>
        <dbReference type="EMBL" id="CUU58907.1"/>
    </source>
</evidence>
<accession>A0A0S4QT38</accession>
<dbReference type="SUPFAM" id="SSF47413">
    <property type="entry name" value="lambda repressor-like DNA-binding domains"/>
    <property type="match status" value="1"/>
</dbReference>
<dbReference type="EMBL" id="FAOZ01000023">
    <property type="protein sequence ID" value="CUU58907.1"/>
    <property type="molecule type" value="Genomic_DNA"/>
</dbReference>
<dbReference type="GO" id="GO:0003677">
    <property type="term" value="F:DNA binding"/>
    <property type="evidence" value="ECO:0007669"/>
    <property type="project" value="InterPro"/>
</dbReference>
<dbReference type="CDD" id="cd00093">
    <property type="entry name" value="HTH_XRE"/>
    <property type="match status" value="1"/>
</dbReference>
<dbReference type="InterPro" id="IPR041413">
    <property type="entry name" value="MLTR_LBD"/>
</dbReference>
<dbReference type="Gene3D" id="3.30.450.180">
    <property type="match status" value="1"/>
</dbReference>
<dbReference type="RefSeq" id="WP_091282755.1">
    <property type="nucleotide sequence ID" value="NZ_FAOZ01000023.1"/>
</dbReference>
<dbReference type="Gene3D" id="1.10.260.40">
    <property type="entry name" value="lambda repressor-like DNA-binding domains"/>
    <property type="match status" value="1"/>
</dbReference>
<protein>
    <submittedName>
        <fullName evidence="2">Helix-turn-helix domain-containing protein</fullName>
    </submittedName>
</protein>
<dbReference type="PROSITE" id="PS50943">
    <property type="entry name" value="HTH_CROC1"/>
    <property type="match status" value="1"/>
</dbReference>
<dbReference type="InterPro" id="IPR001387">
    <property type="entry name" value="Cro/C1-type_HTH"/>
</dbReference>
<gene>
    <name evidence="2" type="ORF">Ga0074812_12335</name>
</gene>
<evidence type="ECO:0000259" key="1">
    <source>
        <dbReference type="PROSITE" id="PS50943"/>
    </source>
</evidence>
<dbReference type="PANTHER" id="PTHR35010:SF2">
    <property type="entry name" value="BLL4672 PROTEIN"/>
    <property type="match status" value="1"/>
</dbReference>
<organism evidence="2 3">
    <name type="scientific">Parafrankia irregularis</name>
    <dbReference type="NCBI Taxonomy" id="795642"/>
    <lineage>
        <taxon>Bacteria</taxon>
        <taxon>Bacillati</taxon>
        <taxon>Actinomycetota</taxon>
        <taxon>Actinomycetes</taxon>
        <taxon>Frankiales</taxon>
        <taxon>Frankiaceae</taxon>
        <taxon>Parafrankia</taxon>
    </lineage>
</organism>
<dbReference type="SMART" id="SM00530">
    <property type="entry name" value="HTH_XRE"/>
    <property type="match status" value="1"/>
</dbReference>
<dbReference type="Pfam" id="PF13560">
    <property type="entry name" value="HTH_31"/>
    <property type="match status" value="1"/>
</dbReference>
<reference evidence="3" key="1">
    <citation type="submission" date="2015-11" db="EMBL/GenBank/DDBJ databases">
        <authorList>
            <person name="Varghese N."/>
        </authorList>
    </citation>
    <scope>NUCLEOTIDE SEQUENCE [LARGE SCALE GENOMIC DNA]</scope>
    <source>
        <strain evidence="3">DSM 45899</strain>
    </source>
</reference>
<name>A0A0S4QT38_9ACTN</name>
<keyword evidence="3" id="KW-1185">Reference proteome</keyword>
<dbReference type="PANTHER" id="PTHR35010">
    <property type="entry name" value="BLL4672 PROTEIN-RELATED"/>
    <property type="match status" value="1"/>
</dbReference>
<dbReference type="InterPro" id="IPR010982">
    <property type="entry name" value="Lambda_DNA-bd_dom_sf"/>
</dbReference>
<dbReference type="Proteomes" id="UP000198802">
    <property type="component" value="Unassembled WGS sequence"/>
</dbReference>
<dbReference type="Pfam" id="PF17765">
    <property type="entry name" value="MLTR_LBD"/>
    <property type="match status" value="1"/>
</dbReference>
<sequence>MDGNELGTFLRARREAVSPAELGLPVGPRRRTPGLRRSEVATLAGVSVEYVTRLEQGRDRHPSPAVLSTLADVLGLTPRERVHLYRLSKGTTAGFTCRGGAAPTSALRPALRALLERLEPTVAVVLNRVTDVVACTVAFERLARPTGLLDGWRSPGDREGAGAGAASGAVAVSGVGEVGDVGEVPNVARFVFTDSRARSVLPDWSRAADEMVAAIKQGPFRADRYVAALADELTLTAGAAFGARITALTGLPAASGVVRLSHPTAGPLNLAVETLELPADDDLRILVGLPADAVTAAALDGRPEPLRVISGGAGRKVRPA</sequence>
<evidence type="ECO:0000313" key="3">
    <source>
        <dbReference type="Proteomes" id="UP000198802"/>
    </source>
</evidence>